<evidence type="ECO:0000313" key="1">
    <source>
        <dbReference type="Proteomes" id="UP000095286"/>
    </source>
</evidence>
<protein>
    <submittedName>
        <fullName evidence="2">Myosin motor domain-containing protein</fullName>
    </submittedName>
</protein>
<evidence type="ECO:0000313" key="2">
    <source>
        <dbReference type="WBParaSite" id="RSKR_0001009800.1"/>
    </source>
</evidence>
<dbReference type="WBParaSite" id="RSKR_0001009800.1">
    <property type="protein sequence ID" value="RSKR_0001009800.1"/>
    <property type="gene ID" value="RSKR_0001009800"/>
</dbReference>
<name>A0AC35UCJ3_9BILA</name>
<accession>A0AC35UCJ3</accession>
<dbReference type="Proteomes" id="UP000095286">
    <property type="component" value="Unplaced"/>
</dbReference>
<organism evidence="1 2">
    <name type="scientific">Rhabditophanes sp. KR3021</name>
    <dbReference type="NCBI Taxonomy" id="114890"/>
    <lineage>
        <taxon>Eukaryota</taxon>
        <taxon>Metazoa</taxon>
        <taxon>Ecdysozoa</taxon>
        <taxon>Nematoda</taxon>
        <taxon>Chromadorea</taxon>
        <taxon>Rhabditida</taxon>
        <taxon>Tylenchina</taxon>
        <taxon>Panagrolaimomorpha</taxon>
        <taxon>Strongyloidoidea</taxon>
        <taxon>Alloionematidae</taxon>
        <taxon>Rhabditophanes</taxon>
    </lineage>
</organism>
<proteinExistence type="predicted"/>
<sequence>MDGMTTLGRADGFPIENYTKDTLVWIRDNEKVWKTWKLVDKLCLSKPIAALVDEDGELIEYDVAKHGLPFLKNPDILRGKNDLTNLSYLHEPGVLYNLNYRFEKMSAIYTYCGIVLVAINPYSDCSSLYGDDVIQVYRGVGKQVKGLDPHIYAISEEAYFDMCEYGKNQSIIVSGESGAGKTVSAKFVMRYLATVASAWNGNSTSGETGIEKKVLATNPIMEAIGNAKTIRNDNSSRFGKFIKINFSDRRVIVGAEMQTYLLETSRVVFQANDERNYHIFYQMCESKDHPFLENLRLNDIEDYNYLYGGECANVDTICDKKDFGETLDALTKLGISEEVQRKLFKIFAAVLVMGNLQYNEVSDSVCQLAEDTNLLQQLCDELLAVDSDSLKLWLTAREIRCGKEVMRKPLSKVEALVNKDALAKLLYSSLFNWIVDQINLSLSVERNGLEKVKSPVKGKKFVHKFIGVLDIYGFETFETNSFEQFCINYANEKLQQQFNQHVFKLEQEEYVKEGIEWVRIDFYDNQPCIDLIENRPGIIDYLDEQCKIGRGTDEDWLRTLSNCKIVSKNDNFRLPKISDPSFIVKHFAADVQYKVDGFIEKNKNTINEQLLEVVKVSKCAFVREILLDATKNSAVGNERKKTVSFKFRESLKELITVLTATRPHYVRCIKPNDVKESFYMEPMRSIQQLRACGVLETVRLSAAGYPSRMGYEDFSRRYRVLYTADVKLWKTNAKQFADLTCRKHLEVEKFALGKTKMFFRTGQVATLERLRHERMSEAALTIQCCWRRYLAYKIFKARKSALLIIQASLRAFLAFRRIKYLQMERAATCIQTTWRTYIARKMFQNLKRSAVMLQSIYRGNVVRRRFIEQRYNRSVLTIQRYARGYLVRKANAKRIRRIVRIQCRVRVWLAKRRLRELKIEAKSVGHLQDLNKGLENKIFTLQQKLDVANSQVHVVKRENKQIDSMKEEMKKMELEIRDLLDYRKRYDALKLEMVAMEETVNSRDVVIATLQVAVKDKDELQVAIEKEKTKVGNLQEQLLEKDAEIDRLKRERAELRSELVEECSQRLDVERQIEDMRDQLMSNADLLGSGSSPSLSRHPSVRSDITNSETPSRKNLNSTMNKEEYDIGSPTNNKENNDDHATVNINKLVAENLRLQEKIKKDEVELASLKLSRRDSNLEEPLCHEIIPRTGYVQILDMKNFVNKLLYGLKNAALNVIEPKLPAHIIFGALRLYDKDSDESGFTECFTHVDDGIKEMLGENSSFEIVLFWLTSSVKLLNLMRQYSVDNKHSKKEWFEKNTGVQMLQRLQKIEGHAFRKQLESRIESGYQCLLKKHVEPVLIPKIVPAILMHDATKSTSSGDKGLAGLLTYLTSIVSSLKAMSADEDLIKQIFCQLIQWSSSLALNHMMFRKDLCTFEKAFVIKHNVVELEQWLKTNKFAEFSHYLNPLIQACHLLQSQKTTSNIDTLSGEMTDDLKPRQILSILKHYTPSIDFEEEEPSADFLVALEVQLNKRENGNKESIMPGGFVVPLDVSKFVYSDVDLKSVTLPSCLRLGKACKLV</sequence>
<reference evidence="2" key="1">
    <citation type="submission" date="2016-11" db="UniProtKB">
        <authorList>
            <consortium name="WormBaseParasite"/>
        </authorList>
    </citation>
    <scope>IDENTIFICATION</scope>
    <source>
        <strain evidence="2">KR3021</strain>
    </source>
</reference>